<gene>
    <name evidence="2" type="ORF">SAMN05421781_0855</name>
</gene>
<feature type="transmembrane region" description="Helical" evidence="1">
    <location>
        <begin position="74"/>
        <end position="92"/>
    </location>
</feature>
<dbReference type="STRING" id="1122204.SAMN05421781_0855"/>
<sequence>MEWFFYPYLVVVIFSIIVWLRFQHGEEGKDERGREIINRSYSIIFPMFLVGWVVVRLIEDFIVPLDGDAWRDAMWYLITGIMILHSVLIFIFRKIY</sequence>
<keyword evidence="1" id="KW-0812">Transmembrane</keyword>
<name>A0A1H2RP63_9BACI</name>
<keyword evidence="3" id="KW-1185">Reference proteome</keyword>
<evidence type="ECO:0000313" key="2">
    <source>
        <dbReference type="EMBL" id="SDW21252.1"/>
    </source>
</evidence>
<reference evidence="2 3" key="1">
    <citation type="submission" date="2016-10" db="EMBL/GenBank/DDBJ databases">
        <authorList>
            <person name="de Groot N.N."/>
        </authorList>
    </citation>
    <scope>NUCLEOTIDE SEQUENCE [LARGE SCALE GENOMIC DNA]</scope>
    <source>
        <strain evidence="2 3">DSM 23126</strain>
    </source>
</reference>
<accession>A0A1H2RP63</accession>
<protein>
    <submittedName>
        <fullName evidence="2">Uncharacterized protein</fullName>
    </submittedName>
</protein>
<keyword evidence="1" id="KW-0472">Membrane</keyword>
<organism evidence="2 3">
    <name type="scientific">Marinococcus luteus</name>
    <dbReference type="NCBI Taxonomy" id="1122204"/>
    <lineage>
        <taxon>Bacteria</taxon>
        <taxon>Bacillati</taxon>
        <taxon>Bacillota</taxon>
        <taxon>Bacilli</taxon>
        <taxon>Bacillales</taxon>
        <taxon>Bacillaceae</taxon>
        <taxon>Marinococcus</taxon>
    </lineage>
</organism>
<dbReference type="Proteomes" id="UP000199488">
    <property type="component" value="Unassembled WGS sequence"/>
</dbReference>
<dbReference type="EMBL" id="FNNC01000001">
    <property type="protein sequence ID" value="SDW21252.1"/>
    <property type="molecule type" value="Genomic_DNA"/>
</dbReference>
<evidence type="ECO:0000313" key="3">
    <source>
        <dbReference type="Proteomes" id="UP000199488"/>
    </source>
</evidence>
<dbReference type="AlphaFoldDB" id="A0A1H2RP63"/>
<keyword evidence="1" id="KW-1133">Transmembrane helix</keyword>
<feature type="transmembrane region" description="Helical" evidence="1">
    <location>
        <begin position="6"/>
        <end position="22"/>
    </location>
</feature>
<feature type="transmembrane region" description="Helical" evidence="1">
    <location>
        <begin position="43"/>
        <end position="62"/>
    </location>
</feature>
<evidence type="ECO:0000256" key="1">
    <source>
        <dbReference type="SAM" id="Phobius"/>
    </source>
</evidence>
<dbReference type="RefSeq" id="WP_091611581.1">
    <property type="nucleotide sequence ID" value="NZ_FNNC01000001.1"/>
</dbReference>
<proteinExistence type="predicted"/>
<dbReference type="OrthoDB" id="2474051at2"/>